<dbReference type="GO" id="GO:0006281">
    <property type="term" value="P:DNA repair"/>
    <property type="evidence" value="ECO:0007669"/>
    <property type="project" value="UniProtKB-ARBA"/>
</dbReference>
<accession>A0AA88H1X7</accession>
<dbReference type="EMBL" id="JAVRJZ010000220">
    <property type="protein sequence ID" value="KAK2702625.1"/>
    <property type="molecule type" value="Genomic_DNA"/>
</dbReference>
<organism evidence="2 3">
    <name type="scientific">Artemia franciscana</name>
    <name type="common">Brine shrimp</name>
    <name type="synonym">Artemia sanfranciscana</name>
    <dbReference type="NCBI Taxonomy" id="6661"/>
    <lineage>
        <taxon>Eukaryota</taxon>
        <taxon>Metazoa</taxon>
        <taxon>Ecdysozoa</taxon>
        <taxon>Arthropoda</taxon>
        <taxon>Crustacea</taxon>
        <taxon>Branchiopoda</taxon>
        <taxon>Anostraca</taxon>
        <taxon>Artemiidae</taxon>
        <taxon>Artemia</taxon>
    </lineage>
</organism>
<gene>
    <name evidence="2" type="ORF">QYM36_018767</name>
</gene>
<dbReference type="SUPFAM" id="SSF52980">
    <property type="entry name" value="Restriction endonuclease-like"/>
    <property type="match status" value="1"/>
</dbReference>
<dbReference type="PANTHER" id="PTHR46609">
    <property type="entry name" value="EXONUCLEASE, PHAGE-TYPE/RECB, C-TERMINAL DOMAIN-CONTAINING PROTEIN"/>
    <property type="match status" value="1"/>
</dbReference>
<evidence type="ECO:0000259" key="1">
    <source>
        <dbReference type="Pfam" id="PF09588"/>
    </source>
</evidence>
<dbReference type="Gene3D" id="3.90.320.10">
    <property type="match status" value="1"/>
</dbReference>
<sequence>MYCNWRMNHGVDCEPIAITCLESKKGQVIQRSNDFGLFADKEIWWLVTSPDGICDSGFVEVKTITNIQADKTIKEAAQENLVSSFLLRWDPVESRLLLNREHKYFYQMQGQVNIVDKETCFLFTFVDENDFEIVEV</sequence>
<comment type="caution">
    <text evidence="2">The sequence shown here is derived from an EMBL/GenBank/DDBJ whole genome shotgun (WGS) entry which is preliminary data.</text>
</comment>
<dbReference type="InterPro" id="IPR011335">
    <property type="entry name" value="Restrct_endonuc-II-like"/>
</dbReference>
<evidence type="ECO:0000313" key="2">
    <source>
        <dbReference type="EMBL" id="KAK2702625.1"/>
    </source>
</evidence>
<name>A0AA88H1X7_ARTSF</name>
<protein>
    <recommendedName>
        <fullName evidence="1">YqaJ viral recombinase domain-containing protein</fullName>
    </recommendedName>
</protein>
<feature type="domain" description="YqaJ viral recombinase" evidence="1">
    <location>
        <begin position="3"/>
        <end position="115"/>
    </location>
</feature>
<reference evidence="2" key="1">
    <citation type="submission" date="2023-07" db="EMBL/GenBank/DDBJ databases">
        <title>Chromosome-level genome assembly of Artemia franciscana.</title>
        <authorList>
            <person name="Jo E."/>
        </authorList>
    </citation>
    <scope>NUCLEOTIDE SEQUENCE</scope>
    <source>
        <tissue evidence="2">Whole body</tissue>
    </source>
</reference>
<evidence type="ECO:0000313" key="3">
    <source>
        <dbReference type="Proteomes" id="UP001187531"/>
    </source>
</evidence>
<dbReference type="InterPro" id="IPR051703">
    <property type="entry name" value="NF-kappa-B_Signaling_Reg"/>
</dbReference>
<keyword evidence="3" id="KW-1185">Reference proteome</keyword>
<dbReference type="Pfam" id="PF09588">
    <property type="entry name" value="YqaJ"/>
    <property type="match status" value="1"/>
</dbReference>
<dbReference type="Proteomes" id="UP001187531">
    <property type="component" value="Unassembled WGS sequence"/>
</dbReference>
<proteinExistence type="predicted"/>
<dbReference type="PANTHER" id="PTHR46609:SF8">
    <property type="entry name" value="YQAJ VIRAL RECOMBINASE DOMAIN-CONTAINING PROTEIN"/>
    <property type="match status" value="1"/>
</dbReference>
<dbReference type="AlphaFoldDB" id="A0AA88H1X7"/>
<dbReference type="InterPro" id="IPR011604">
    <property type="entry name" value="PDDEXK-like_dom_sf"/>
</dbReference>
<dbReference type="InterPro" id="IPR019080">
    <property type="entry name" value="YqaJ_viral_recombinase"/>
</dbReference>